<keyword evidence="1" id="KW-1133">Transmembrane helix</keyword>
<dbReference type="RefSeq" id="WP_157717374.1">
    <property type="nucleotide sequence ID" value="NZ_LT629745.1"/>
</dbReference>
<protein>
    <recommendedName>
        <fullName evidence="4">MG2 domain-containing protein</fullName>
    </recommendedName>
</protein>
<name>A0A1H1MCY7_9FLAO</name>
<feature type="transmembrane region" description="Helical" evidence="1">
    <location>
        <begin position="21"/>
        <end position="39"/>
    </location>
</feature>
<dbReference type="Gene3D" id="2.60.40.1930">
    <property type="match status" value="1"/>
</dbReference>
<evidence type="ECO:0000313" key="2">
    <source>
        <dbReference type="EMBL" id="SDR84576.1"/>
    </source>
</evidence>
<dbReference type="EMBL" id="LT629745">
    <property type="protein sequence ID" value="SDR84576.1"/>
    <property type="molecule type" value="Genomic_DNA"/>
</dbReference>
<keyword evidence="1" id="KW-0812">Transmembrane</keyword>
<reference evidence="2 3" key="1">
    <citation type="submission" date="2016-10" db="EMBL/GenBank/DDBJ databases">
        <authorList>
            <person name="Varghese N."/>
            <person name="Submissions S."/>
        </authorList>
    </citation>
    <scope>NUCLEOTIDE SEQUENCE [LARGE SCALE GENOMIC DNA]</scope>
    <source>
        <strain evidence="2 3">Mar_2010_102</strain>
    </source>
</reference>
<evidence type="ECO:0008006" key="4">
    <source>
        <dbReference type="Google" id="ProtNLM"/>
    </source>
</evidence>
<sequence length="814" mass="93946">MKIIVFIYDFFYFVDVMLRILFNYIVSFYCFISIFSVHAQKADTYQSLENRIESYFELPRESIYIHTNKTDFVVGENLWFKAYIFDRQKAKPFKETSNLDIRIFDENGTEIKQSLFFAKDGYSVGQISIDSTYKSGVYYLKASTNWSKNFKDDLYIQKFRVHINQIKDFQNRKFSNISISLNPVGGNLTLNTINTVGLKITDENGQRIPNVKGVIIDDADIKITDFKTNIYGYAKFNFRPKPNLNYYVKIKIEGETDFTKIIPKAKPYGYAMALEEVDDKRVALYISTNEETLRGISSKKFQVIIHKDGFSKKIEVDFNQKDLDYAYVIKKNDLYDGLNTISFLNENNLLISEILYFKPDGIMSPQINLIQKETRNDSISFMLKIDNLDGKSANLSLSILPGETISSESGSDILNTFYLNPYLKNSFDQNWFMYSNIKNWVESVNLYLINQSVSKYNIDNITAGTPPRLYDFERGIDIEGQINSQLRSGDRVLLLSGKNSYVSELSDSKFSFRNLYLEKGEDVKISILKENGKLLKPKIYIRSKNMPKEFLKLRDVNIAKGFSRFSEKKDNFIFEDFNSNSIQLDEVFLEGQSQKLEGDNVYVPSFIDSKLTEIDDETAFNYQYITDIIKARGYDVRLGLVGGSVDRVSIRVKTVQSLIGNRDLNFPEPIIYIDGNRLFNFDVLYNRPTSDFESYYFDRSGASEGTRGAGGVIRLFTKKGESQIKRNPQAYSYVVVNGFEPVKRFELPLYQSYQSKFFKKLGVVGWIPELIIDKENTASFKVFDTGLKTLRIHIQGMNNEGTLISEIRTVQLNN</sequence>
<dbReference type="AlphaFoldDB" id="A0A1H1MCY7"/>
<evidence type="ECO:0000313" key="3">
    <source>
        <dbReference type="Proteomes" id="UP000198858"/>
    </source>
</evidence>
<keyword evidence="1" id="KW-0472">Membrane</keyword>
<evidence type="ECO:0000256" key="1">
    <source>
        <dbReference type="SAM" id="Phobius"/>
    </source>
</evidence>
<proteinExistence type="predicted"/>
<accession>A0A1H1MCY7</accession>
<dbReference type="Proteomes" id="UP000198858">
    <property type="component" value="Chromosome I"/>
</dbReference>
<dbReference type="STRING" id="1250231.SAMN04488552_1252"/>
<keyword evidence="3" id="KW-1185">Reference proteome</keyword>
<gene>
    <name evidence="2" type="ORF">SAMN04488552_1252</name>
</gene>
<organism evidence="2 3">
    <name type="scientific">Christiangramia echinicola</name>
    <dbReference type="NCBI Taxonomy" id="279359"/>
    <lineage>
        <taxon>Bacteria</taxon>
        <taxon>Pseudomonadati</taxon>
        <taxon>Bacteroidota</taxon>
        <taxon>Flavobacteriia</taxon>
        <taxon>Flavobacteriales</taxon>
        <taxon>Flavobacteriaceae</taxon>
        <taxon>Christiangramia</taxon>
    </lineage>
</organism>